<keyword evidence="2" id="KW-1185">Reference proteome</keyword>
<dbReference type="Proteomes" id="UP001314205">
    <property type="component" value="Unassembled WGS sequence"/>
</dbReference>
<dbReference type="AlphaFoldDB" id="A0AAV1L8G0"/>
<organism evidence="1 2">
    <name type="scientific">Parnassius mnemosyne</name>
    <name type="common">clouded apollo</name>
    <dbReference type="NCBI Taxonomy" id="213953"/>
    <lineage>
        <taxon>Eukaryota</taxon>
        <taxon>Metazoa</taxon>
        <taxon>Ecdysozoa</taxon>
        <taxon>Arthropoda</taxon>
        <taxon>Hexapoda</taxon>
        <taxon>Insecta</taxon>
        <taxon>Pterygota</taxon>
        <taxon>Neoptera</taxon>
        <taxon>Endopterygota</taxon>
        <taxon>Lepidoptera</taxon>
        <taxon>Glossata</taxon>
        <taxon>Ditrysia</taxon>
        <taxon>Papilionoidea</taxon>
        <taxon>Papilionidae</taxon>
        <taxon>Parnassiinae</taxon>
        <taxon>Parnassini</taxon>
        <taxon>Parnassius</taxon>
        <taxon>Driopa</taxon>
    </lineage>
</organism>
<proteinExistence type="predicted"/>
<gene>
    <name evidence="1" type="ORF">PARMNEM_LOCUS10650</name>
</gene>
<evidence type="ECO:0000313" key="2">
    <source>
        <dbReference type="Proteomes" id="UP001314205"/>
    </source>
</evidence>
<accession>A0AAV1L8G0</accession>
<name>A0AAV1L8G0_9NEOP</name>
<reference evidence="1 2" key="1">
    <citation type="submission" date="2023-11" db="EMBL/GenBank/DDBJ databases">
        <authorList>
            <person name="Hedman E."/>
            <person name="Englund M."/>
            <person name="Stromberg M."/>
            <person name="Nyberg Akerstrom W."/>
            <person name="Nylinder S."/>
            <person name="Jareborg N."/>
            <person name="Kallberg Y."/>
            <person name="Kronander E."/>
        </authorList>
    </citation>
    <scope>NUCLEOTIDE SEQUENCE [LARGE SCALE GENOMIC DNA]</scope>
</reference>
<comment type="caution">
    <text evidence="1">The sequence shown here is derived from an EMBL/GenBank/DDBJ whole genome shotgun (WGS) entry which is preliminary data.</text>
</comment>
<sequence length="125" mass="14811">MSGSDDNEERVLPLNKTKEERLAQQRLCKRRQYAEIKNDPDLLALAKEKRRIKYLKDKEAKKKLQVFRKKRRAVKESKEISGKKIVKGTDKTKNKQSRQILKALLFAVFKVKALRRMILEEIRCN</sequence>
<protein>
    <submittedName>
        <fullName evidence="1">Uncharacterized protein</fullName>
    </submittedName>
</protein>
<dbReference type="EMBL" id="CAVLGL010000085">
    <property type="protein sequence ID" value="CAK1590266.1"/>
    <property type="molecule type" value="Genomic_DNA"/>
</dbReference>
<evidence type="ECO:0000313" key="1">
    <source>
        <dbReference type="EMBL" id="CAK1590266.1"/>
    </source>
</evidence>